<dbReference type="PANTHER" id="PTHR21561:SF12">
    <property type="entry name" value="INO80 COMPLEX SUBUNIT B"/>
    <property type="match status" value="1"/>
</dbReference>
<dbReference type="CDD" id="cd23021">
    <property type="entry name" value="zf-HIT_IN80B"/>
    <property type="match status" value="1"/>
</dbReference>
<feature type="compositionally biased region" description="Basic and acidic residues" evidence="1">
    <location>
        <begin position="462"/>
        <end position="497"/>
    </location>
</feature>
<feature type="region of interest" description="Disordered" evidence="1">
    <location>
        <begin position="1"/>
        <end position="540"/>
    </location>
</feature>
<dbReference type="Proteomes" id="UP000054558">
    <property type="component" value="Unassembled WGS sequence"/>
</dbReference>
<dbReference type="InterPro" id="IPR006880">
    <property type="entry name" value="INO80B_C"/>
</dbReference>
<dbReference type="SMART" id="SM01406">
    <property type="entry name" value="PAPA-1"/>
    <property type="match status" value="1"/>
</dbReference>
<dbReference type="OrthoDB" id="2021186at2759"/>
<organism evidence="3 4">
    <name type="scientific">Klebsormidium nitens</name>
    <name type="common">Green alga</name>
    <name type="synonym">Ulothrix nitens</name>
    <dbReference type="NCBI Taxonomy" id="105231"/>
    <lineage>
        <taxon>Eukaryota</taxon>
        <taxon>Viridiplantae</taxon>
        <taxon>Streptophyta</taxon>
        <taxon>Klebsormidiophyceae</taxon>
        <taxon>Klebsormidiales</taxon>
        <taxon>Klebsormidiaceae</taxon>
        <taxon>Klebsormidium</taxon>
    </lineage>
</organism>
<dbReference type="PANTHER" id="PTHR21561">
    <property type="entry name" value="INO80 COMPLEX SUBUNIT B"/>
    <property type="match status" value="1"/>
</dbReference>
<feature type="compositionally biased region" description="Acidic residues" evidence="1">
    <location>
        <begin position="116"/>
        <end position="134"/>
    </location>
</feature>
<gene>
    <name evidence="3" type="ORF">KFL_001320060</name>
</gene>
<evidence type="ECO:0000313" key="4">
    <source>
        <dbReference type="Proteomes" id="UP000054558"/>
    </source>
</evidence>
<evidence type="ECO:0000256" key="1">
    <source>
        <dbReference type="SAM" id="MobiDB-lite"/>
    </source>
</evidence>
<sequence length="626" mass="67036">MEDRRRTTVAGGRLQKQHSEISGKDASGWSNSDTGSPSGATLKRLKLKVGGSTLSLTPSQQPSPEVTPQSLPAGRSKPPQPSPLEGKKGSPHSSFLAPASVPEETPPKRNRRAVVEDSDEDESLPGGDETDLSDSDSPPPVRKRATLRGTGEAEKGTAEQALREKRSPKPKVIWDPDAGGGQDVRSPKDEKQKKVKATPEPAKKAKRPAKDAGEEGSSRKAEKEAIGVPAEEGFGVSPPVEGRERRLSKPKVIWDPDDDDRDYLKVVNKTPEPKGPVSPKAHASPNPKQSHKKSSKSSAGPLAPVHQMEKEEPLPEIPNPQIVQNSEQESARSSHLSGPKPPELTAPVRIDPLNSPRILLSPQAGAFSHTPKKFEVPEPAATSPATTPGKRRDVLRGGLASPQGTGLSPGGRSPQGFKPPPERSRLHVTELHLGSAEKGGDVNGDGGRGLGTPHGMASPTKRLADKKRMREDTEAERQLKKEERARKRKADTEKAAREVQASAIQKILGQESTRKKREDAVQKRRDAKEEERLASGAEAPGDMVRVIDSASGVTVIWPATVPFPVELAQAPIEPPPPLSKCSAPACGNAYKYRDSQTLLPLCSLQCYRAVRAHPQSSARVLVSSGG</sequence>
<dbReference type="Pfam" id="PF04438">
    <property type="entry name" value="zf-HIT"/>
    <property type="match status" value="1"/>
</dbReference>
<feature type="compositionally biased region" description="Basic and acidic residues" evidence="1">
    <location>
        <begin position="151"/>
        <end position="167"/>
    </location>
</feature>
<dbReference type="OMA" id="KICEVIR"/>
<dbReference type="InterPro" id="IPR007529">
    <property type="entry name" value="Znf_HIT"/>
</dbReference>
<feature type="compositionally biased region" description="Basic and acidic residues" evidence="1">
    <location>
        <begin position="208"/>
        <end position="225"/>
    </location>
</feature>
<feature type="domain" description="INO80 complex subunit B-like conserved region" evidence="2">
    <location>
        <begin position="476"/>
        <end position="561"/>
    </location>
</feature>
<protein>
    <submittedName>
        <fullName evidence="3">PAPA-1-like family protein</fullName>
    </submittedName>
</protein>
<dbReference type="GO" id="GO:0031011">
    <property type="term" value="C:Ino80 complex"/>
    <property type="evidence" value="ECO:0000318"/>
    <property type="project" value="GO_Central"/>
</dbReference>
<evidence type="ECO:0000259" key="2">
    <source>
        <dbReference type="SMART" id="SM01406"/>
    </source>
</evidence>
<feature type="compositionally biased region" description="Low complexity" evidence="1">
    <location>
        <begin position="379"/>
        <end position="388"/>
    </location>
</feature>
<feature type="compositionally biased region" description="Basic and acidic residues" evidence="1">
    <location>
        <begin position="512"/>
        <end position="533"/>
    </location>
</feature>
<dbReference type="EMBL" id="DF237081">
    <property type="protein sequence ID" value="GAQ82998.1"/>
    <property type="molecule type" value="Genomic_DNA"/>
</dbReference>
<feature type="compositionally biased region" description="Polar residues" evidence="1">
    <location>
        <begin position="52"/>
        <end position="70"/>
    </location>
</feature>
<dbReference type="CDD" id="cd22249">
    <property type="entry name" value="UDM1_RNF168_RNF169-like"/>
    <property type="match status" value="1"/>
</dbReference>
<feature type="compositionally biased region" description="Basic and acidic residues" evidence="1">
    <location>
        <begin position="420"/>
        <end position="430"/>
    </location>
</feature>
<proteinExistence type="predicted"/>
<feature type="compositionally biased region" description="Gly residues" evidence="1">
    <location>
        <begin position="441"/>
        <end position="452"/>
    </location>
</feature>
<name>A0A1Y1I4G2_KLENI</name>
<dbReference type="AlphaFoldDB" id="A0A1Y1I4G2"/>
<dbReference type="GO" id="GO:0006338">
    <property type="term" value="P:chromatin remodeling"/>
    <property type="evidence" value="ECO:0007669"/>
    <property type="project" value="InterPro"/>
</dbReference>
<dbReference type="STRING" id="105231.A0A1Y1I4G2"/>
<accession>A0A1Y1I4G2</accession>
<dbReference type="Pfam" id="PF04795">
    <property type="entry name" value="PAPA-1"/>
    <property type="match status" value="1"/>
</dbReference>
<reference evidence="3 4" key="1">
    <citation type="journal article" date="2014" name="Nat. Commun.">
        <title>Klebsormidium flaccidum genome reveals primary factors for plant terrestrial adaptation.</title>
        <authorList>
            <person name="Hori K."/>
            <person name="Maruyama F."/>
            <person name="Fujisawa T."/>
            <person name="Togashi T."/>
            <person name="Yamamoto N."/>
            <person name="Seo M."/>
            <person name="Sato S."/>
            <person name="Yamada T."/>
            <person name="Mori H."/>
            <person name="Tajima N."/>
            <person name="Moriyama T."/>
            <person name="Ikeuchi M."/>
            <person name="Watanabe M."/>
            <person name="Wada H."/>
            <person name="Kobayashi K."/>
            <person name="Saito M."/>
            <person name="Masuda T."/>
            <person name="Sasaki-Sekimoto Y."/>
            <person name="Mashiguchi K."/>
            <person name="Awai K."/>
            <person name="Shimojima M."/>
            <person name="Masuda S."/>
            <person name="Iwai M."/>
            <person name="Nobusawa T."/>
            <person name="Narise T."/>
            <person name="Kondo S."/>
            <person name="Saito H."/>
            <person name="Sato R."/>
            <person name="Murakawa M."/>
            <person name="Ihara Y."/>
            <person name="Oshima-Yamada Y."/>
            <person name="Ohtaka K."/>
            <person name="Satoh M."/>
            <person name="Sonobe K."/>
            <person name="Ishii M."/>
            <person name="Ohtani R."/>
            <person name="Kanamori-Sato M."/>
            <person name="Honoki R."/>
            <person name="Miyazaki D."/>
            <person name="Mochizuki H."/>
            <person name="Umetsu J."/>
            <person name="Higashi K."/>
            <person name="Shibata D."/>
            <person name="Kamiya Y."/>
            <person name="Sato N."/>
            <person name="Nakamura Y."/>
            <person name="Tabata S."/>
            <person name="Ida S."/>
            <person name="Kurokawa K."/>
            <person name="Ohta H."/>
        </authorList>
    </citation>
    <scope>NUCLEOTIDE SEQUENCE [LARGE SCALE GENOMIC DNA]</scope>
    <source>
        <strain evidence="3 4">NIES-2285</strain>
    </source>
</reference>
<dbReference type="InterPro" id="IPR029523">
    <property type="entry name" value="INO80B/Ies2"/>
</dbReference>
<feature type="compositionally biased region" description="Polar residues" evidence="1">
    <location>
        <begin position="321"/>
        <end position="336"/>
    </location>
</feature>
<keyword evidence="4" id="KW-1185">Reference proteome</keyword>
<evidence type="ECO:0000313" key="3">
    <source>
        <dbReference type="EMBL" id="GAQ82998.1"/>
    </source>
</evidence>
<feature type="compositionally biased region" description="Polar residues" evidence="1">
    <location>
        <begin position="28"/>
        <end position="39"/>
    </location>
</feature>